<protein>
    <recommendedName>
        <fullName evidence="6">Ankyrin repeat protein</fullName>
    </recommendedName>
</protein>
<dbReference type="PANTHER" id="PTHR24173:SF83">
    <property type="entry name" value="SOCS BOX DOMAIN-CONTAINING PROTEIN"/>
    <property type="match status" value="1"/>
</dbReference>
<evidence type="ECO:0000256" key="1">
    <source>
        <dbReference type="ARBA" id="ARBA00022737"/>
    </source>
</evidence>
<dbReference type="GeneID" id="43611930"/>
<dbReference type="Gene3D" id="1.25.40.20">
    <property type="entry name" value="Ankyrin repeat-containing domain"/>
    <property type="match status" value="1"/>
</dbReference>
<gene>
    <name evidence="4" type="ORF">CGGC5_v005930</name>
</gene>
<dbReference type="OrthoDB" id="4789456at2759"/>
<dbReference type="PROSITE" id="PS50088">
    <property type="entry name" value="ANK_REPEAT"/>
    <property type="match status" value="2"/>
</dbReference>
<dbReference type="InParanoid" id="A0A7J6JB32"/>
<dbReference type="InterPro" id="IPR002110">
    <property type="entry name" value="Ankyrin_rpt"/>
</dbReference>
<keyword evidence="1" id="KW-0677">Repeat</keyword>
<dbReference type="PANTHER" id="PTHR24173">
    <property type="entry name" value="ANKYRIN REPEAT CONTAINING"/>
    <property type="match status" value="1"/>
</dbReference>
<dbReference type="AlphaFoldDB" id="A0A7J6JB32"/>
<evidence type="ECO:0000256" key="2">
    <source>
        <dbReference type="ARBA" id="ARBA00023043"/>
    </source>
</evidence>
<dbReference type="InterPro" id="IPR036770">
    <property type="entry name" value="Ankyrin_rpt-contain_sf"/>
</dbReference>
<dbReference type="Proteomes" id="UP000011096">
    <property type="component" value="Unassembled WGS sequence"/>
</dbReference>
<dbReference type="SMART" id="SM00248">
    <property type="entry name" value="ANK"/>
    <property type="match status" value="3"/>
</dbReference>
<keyword evidence="5" id="KW-1185">Reference proteome</keyword>
<name>A0A7J6JB32_COLFN</name>
<reference evidence="4 5" key="2">
    <citation type="submission" date="2020-04" db="EMBL/GenBank/DDBJ databases">
        <title>Genome sequencing and assembly of multiple isolates from the Colletotrichum gloeosporioides species complex.</title>
        <authorList>
            <person name="Gan P."/>
            <person name="Shirasu K."/>
        </authorList>
    </citation>
    <scope>NUCLEOTIDE SEQUENCE [LARGE SCALE GENOMIC DNA]</scope>
    <source>
        <strain evidence="4 5">Nara gc5</strain>
    </source>
</reference>
<accession>A0A7J6JB32</accession>
<evidence type="ECO:0000256" key="3">
    <source>
        <dbReference type="PROSITE-ProRule" id="PRU00023"/>
    </source>
</evidence>
<dbReference type="RefSeq" id="XP_066009065.1">
    <property type="nucleotide sequence ID" value="XM_066151599.1"/>
</dbReference>
<reference evidence="4 5" key="1">
    <citation type="submission" date="2012-08" db="EMBL/GenBank/DDBJ databases">
        <authorList>
            <person name="Gan P.H.P."/>
            <person name="Ikeda K."/>
            <person name="Irieda H."/>
            <person name="Narusaka M."/>
            <person name="O'Connell R.J."/>
            <person name="Narusaka Y."/>
            <person name="Takano Y."/>
            <person name="Kubo Y."/>
            <person name="Shirasu K."/>
        </authorList>
    </citation>
    <scope>NUCLEOTIDE SEQUENCE [LARGE SCALE GENOMIC DNA]</scope>
    <source>
        <strain evidence="4 5">Nara gc5</strain>
    </source>
</reference>
<feature type="repeat" description="ANK" evidence="3">
    <location>
        <begin position="260"/>
        <end position="292"/>
    </location>
</feature>
<comment type="caution">
    <text evidence="4">The sequence shown here is derived from an EMBL/GenBank/DDBJ whole genome shotgun (WGS) entry which is preliminary data.</text>
</comment>
<dbReference type="EMBL" id="ANPB02000003">
    <property type="protein sequence ID" value="KAF4486530.1"/>
    <property type="molecule type" value="Genomic_DNA"/>
</dbReference>
<proteinExistence type="predicted"/>
<feature type="repeat" description="ANK" evidence="3">
    <location>
        <begin position="314"/>
        <end position="346"/>
    </location>
</feature>
<dbReference type="Pfam" id="PF12796">
    <property type="entry name" value="Ank_2"/>
    <property type="match status" value="1"/>
</dbReference>
<keyword evidence="2 3" id="KW-0040">ANK repeat</keyword>
<evidence type="ECO:0000313" key="4">
    <source>
        <dbReference type="EMBL" id="KAF4486530.1"/>
    </source>
</evidence>
<sequence length="456" mass="50826">MRGTSLLYTWPNGRFGLIRNRLMACLLSNRIWLLIFSVPSVPCPSTPTQPRAIPVLLANFNKSIFTVFRSPSATFPFCWQVSKQRTTPPSSDDFSDPSRLCSTLLPTSISILFSTSFRLSNSPPDFFVDSPDTSLDSPIDPPSYLPLEILDPPKSLPDLLSPTFVPRLFPDPSHPEVAMAYLPPEITSSYHRALLEPILYTRDAVRGLSVLWAAARGDQGALRKAIGYSVSVDSHWPRKWRSPWKTTCHPKWRFFDEKLKGYTALHIAAVFGRTDVAATLLGAGAATNELAPICWRCNLEEDTDALHDVTPRTATRTPLHFAVCYTNYDVAKELLRHGARIEVDGPNIRHWSVLHDLNRIRLPSHATTDFADWIMNKCHADLELVDSHNKAPLATACEAGQFRLARKLLSLGANPHAASPGTTLAHFALQTCGDMGTRPLTRDEGTPETYSRYIVR</sequence>
<evidence type="ECO:0000313" key="5">
    <source>
        <dbReference type="Proteomes" id="UP000011096"/>
    </source>
</evidence>
<dbReference type="PROSITE" id="PS50297">
    <property type="entry name" value="ANK_REP_REGION"/>
    <property type="match status" value="2"/>
</dbReference>
<evidence type="ECO:0008006" key="6">
    <source>
        <dbReference type="Google" id="ProtNLM"/>
    </source>
</evidence>
<dbReference type="SUPFAM" id="SSF48403">
    <property type="entry name" value="Ankyrin repeat"/>
    <property type="match status" value="1"/>
</dbReference>
<organism evidence="4 5">
    <name type="scientific">Colletotrichum fructicola (strain Nara gc5)</name>
    <name type="common">Anthracnose fungus</name>
    <name type="synonym">Colletotrichum gloeosporioides (strain Nara gc5)</name>
    <dbReference type="NCBI Taxonomy" id="1213859"/>
    <lineage>
        <taxon>Eukaryota</taxon>
        <taxon>Fungi</taxon>
        <taxon>Dikarya</taxon>
        <taxon>Ascomycota</taxon>
        <taxon>Pezizomycotina</taxon>
        <taxon>Sordariomycetes</taxon>
        <taxon>Hypocreomycetidae</taxon>
        <taxon>Glomerellales</taxon>
        <taxon>Glomerellaceae</taxon>
        <taxon>Colletotrichum</taxon>
        <taxon>Colletotrichum gloeosporioides species complex</taxon>
    </lineage>
</organism>